<dbReference type="EMBL" id="KB405060">
    <property type="protein sequence ID" value="EMF56705.1"/>
    <property type="molecule type" value="Genomic_DNA"/>
</dbReference>
<dbReference type="Proteomes" id="UP000030760">
    <property type="component" value="Unassembled WGS sequence"/>
</dbReference>
<evidence type="ECO:0000313" key="2">
    <source>
        <dbReference type="EMBL" id="EMF56705.1"/>
    </source>
</evidence>
<gene>
    <name evidence="2" type="ORF">SBD_1788</name>
</gene>
<evidence type="ECO:0000313" key="3">
    <source>
        <dbReference type="Proteomes" id="UP000030760"/>
    </source>
</evidence>
<feature type="region of interest" description="Disordered" evidence="1">
    <location>
        <begin position="60"/>
        <end position="130"/>
    </location>
</feature>
<reference evidence="3" key="1">
    <citation type="journal article" date="2013" name="Genome Announc.">
        <title>Draft Genome Sequence of Streptomyces bottropensis ATCC 25435, a Bottromycin-Producing Actinomycete.</title>
        <authorList>
            <person name="Zhang H."/>
            <person name="Zhou W."/>
            <person name="Zhuang Y."/>
            <person name="Liang X."/>
            <person name="Liu T."/>
        </authorList>
    </citation>
    <scope>NUCLEOTIDE SEQUENCE [LARGE SCALE GENOMIC DNA]</scope>
    <source>
        <strain evidence="3">ATCC 25435</strain>
    </source>
</reference>
<accession>M3FUT5</accession>
<dbReference type="AlphaFoldDB" id="M3FUT5"/>
<protein>
    <submittedName>
        <fullName evidence="2">Uncharacterized protein</fullName>
    </submittedName>
</protein>
<organism evidence="2 3">
    <name type="scientific">Streptomyces bottropensis ATCC 25435</name>
    <dbReference type="NCBI Taxonomy" id="1054862"/>
    <lineage>
        <taxon>Bacteria</taxon>
        <taxon>Bacillati</taxon>
        <taxon>Actinomycetota</taxon>
        <taxon>Actinomycetes</taxon>
        <taxon>Kitasatosporales</taxon>
        <taxon>Streptomycetaceae</taxon>
        <taxon>Streptomyces</taxon>
    </lineage>
</organism>
<proteinExistence type="predicted"/>
<feature type="compositionally biased region" description="Polar residues" evidence="1">
    <location>
        <begin position="63"/>
        <end position="82"/>
    </location>
</feature>
<evidence type="ECO:0000256" key="1">
    <source>
        <dbReference type="SAM" id="MobiDB-lite"/>
    </source>
</evidence>
<name>M3FUT5_9ACTN</name>
<sequence>MRNVAPRGQLGGTDRYLLPADVEPIAGEQLDSHMVKQRVSEAMAWARRAVVEYHAAARARSRPVSTASARRTLTGAQPSASPMASGLRGRRYRRSYADPHLRHRAGRAWLGRRGRRGRRRERGGGAGRRR</sequence>
<feature type="compositionally biased region" description="Basic residues" evidence="1">
    <location>
        <begin position="101"/>
        <end position="130"/>
    </location>
</feature>